<evidence type="ECO:0008006" key="3">
    <source>
        <dbReference type="Google" id="ProtNLM"/>
    </source>
</evidence>
<dbReference type="EMBL" id="JALJOQ010000062">
    <property type="protein sequence ID" value="KAK9803123.1"/>
    <property type="molecule type" value="Genomic_DNA"/>
</dbReference>
<dbReference type="Proteomes" id="UP001465755">
    <property type="component" value="Unassembled WGS sequence"/>
</dbReference>
<sequence length="30" mass="3089">MTISMTTCAAGAVTLVLASYLVYDSFSGNT</sequence>
<organism evidence="1 2">
    <name type="scientific">Symbiochloris irregularis</name>
    <dbReference type="NCBI Taxonomy" id="706552"/>
    <lineage>
        <taxon>Eukaryota</taxon>
        <taxon>Viridiplantae</taxon>
        <taxon>Chlorophyta</taxon>
        <taxon>core chlorophytes</taxon>
        <taxon>Trebouxiophyceae</taxon>
        <taxon>Trebouxiales</taxon>
        <taxon>Trebouxiaceae</taxon>
        <taxon>Symbiochloris</taxon>
    </lineage>
</organism>
<evidence type="ECO:0000313" key="1">
    <source>
        <dbReference type="EMBL" id="KAK9803123.1"/>
    </source>
</evidence>
<gene>
    <name evidence="1" type="ORF">WJX73_007837</name>
</gene>
<reference evidence="1 2" key="1">
    <citation type="journal article" date="2024" name="Nat. Commun.">
        <title>Phylogenomics reveals the evolutionary origins of lichenization in chlorophyte algae.</title>
        <authorList>
            <person name="Puginier C."/>
            <person name="Libourel C."/>
            <person name="Otte J."/>
            <person name="Skaloud P."/>
            <person name="Haon M."/>
            <person name="Grisel S."/>
            <person name="Petersen M."/>
            <person name="Berrin J.G."/>
            <person name="Delaux P.M."/>
            <person name="Dal Grande F."/>
            <person name="Keller J."/>
        </authorList>
    </citation>
    <scope>NUCLEOTIDE SEQUENCE [LARGE SCALE GENOMIC DNA]</scope>
    <source>
        <strain evidence="1 2">SAG 2036</strain>
    </source>
</reference>
<name>A0AAW1P3I2_9CHLO</name>
<keyword evidence="2" id="KW-1185">Reference proteome</keyword>
<feature type="non-terminal residue" evidence="1">
    <location>
        <position position="30"/>
    </location>
</feature>
<accession>A0AAW1P3I2</accession>
<evidence type="ECO:0000313" key="2">
    <source>
        <dbReference type="Proteomes" id="UP001465755"/>
    </source>
</evidence>
<comment type="caution">
    <text evidence="1">The sequence shown here is derived from an EMBL/GenBank/DDBJ whole genome shotgun (WGS) entry which is preliminary data.</text>
</comment>
<proteinExistence type="predicted"/>
<dbReference type="AlphaFoldDB" id="A0AAW1P3I2"/>
<protein>
    <recommendedName>
        <fullName evidence="3">Photosystem II protein N</fullName>
    </recommendedName>
</protein>